<dbReference type="Proteomes" id="UP000651482">
    <property type="component" value="Unassembled WGS sequence"/>
</dbReference>
<evidence type="ECO:0000313" key="2">
    <source>
        <dbReference type="Proteomes" id="UP000651482"/>
    </source>
</evidence>
<evidence type="ECO:0000313" key="1">
    <source>
        <dbReference type="EMBL" id="MBC8532770.1"/>
    </source>
</evidence>
<organism evidence="1 2">
    <name type="scientific">Yeguia hominis</name>
    <dbReference type="NCBI Taxonomy" id="2763662"/>
    <lineage>
        <taxon>Bacteria</taxon>
        <taxon>Bacillati</taxon>
        <taxon>Bacillota</taxon>
        <taxon>Clostridia</taxon>
        <taxon>Eubacteriales</taxon>
        <taxon>Yeguiaceae</taxon>
        <taxon>Yeguia</taxon>
    </lineage>
</organism>
<dbReference type="Gene3D" id="3.10.180.10">
    <property type="entry name" value="2,3-Dihydroxybiphenyl 1,2-Dioxygenase, domain 1"/>
    <property type="match status" value="1"/>
</dbReference>
<dbReference type="RefSeq" id="WP_249317996.1">
    <property type="nucleotide sequence ID" value="NZ_JACRSN010000002.1"/>
</dbReference>
<gene>
    <name evidence="1" type="ORF">IAG03_01870</name>
</gene>
<protein>
    <submittedName>
        <fullName evidence="1">VOC family protein</fullName>
    </submittedName>
</protein>
<sequence>MEAKLDTTRVMQIGILTHNIQDTAEKWAKFLGIPVPEVFHSDGYDKTAAEYYGKPCYGRCYQAFINFENIQIEFIQPDEEPSIWRECLDRDGEGLHHLAFGVKNMAENVKKCEDGGWGLQQKGEYTGGRYAYLNSIGDLKMITEFLEND</sequence>
<proteinExistence type="predicted"/>
<comment type="caution">
    <text evidence="1">The sequence shown here is derived from an EMBL/GenBank/DDBJ whole genome shotgun (WGS) entry which is preliminary data.</text>
</comment>
<dbReference type="EMBL" id="JACRSN010000002">
    <property type="protein sequence ID" value="MBC8532770.1"/>
    <property type="molecule type" value="Genomic_DNA"/>
</dbReference>
<keyword evidence="2" id="KW-1185">Reference proteome</keyword>
<dbReference type="InterPro" id="IPR029068">
    <property type="entry name" value="Glyas_Bleomycin-R_OHBP_Dase"/>
</dbReference>
<accession>A0A926D9B5</accession>
<name>A0A926D9B5_9FIRM</name>
<reference evidence="1" key="1">
    <citation type="submission" date="2020-08" db="EMBL/GenBank/DDBJ databases">
        <title>Genome public.</title>
        <authorList>
            <person name="Liu C."/>
            <person name="Sun Q."/>
        </authorList>
    </citation>
    <scope>NUCLEOTIDE SEQUENCE</scope>
    <source>
        <strain evidence="1">NSJ-40</strain>
    </source>
</reference>
<dbReference type="SUPFAM" id="SSF54593">
    <property type="entry name" value="Glyoxalase/Bleomycin resistance protein/Dihydroxybiphenyl dioxygenase"/>
    <property type="match status" value="1"/>
</dbReference>
<dbReference type="AlphaFoldDB" id="A0A926D9B5"/>
<dbReference type="Pfam" id="PF13669">
    <property type="entry name" value="Glyoxalase_4"/>
    <property type="match status" value="1"/>
</dbReference>